<keyword evidence="5" id="KW-1185">Reference proteome</keyword>
<evidence type="ECO:0000256" key="1">
    <source>
        <dbReference type="SAM" id="MobiDB-lite"/>
    </source>
</evidence>
<dbReference type="InterPro" id="IPR036779">
    <property type="entry name" value="LysM_dom_sf"/>
</dbReference>
<dbReference type="Proteomes" id="UP000612585">
    <property type="component" value="Unassembled WGS sequence"/>
</dbReference>
<proteinExistence type="predicted"/>
<dbReference type="EMBL" id="BOPG01000003">
    <property type="protein sequence ID" value="GIJ52880.1"/>
    <property type="molecule type" value="Genomic_DNA"/>
</dbReference>
<feature type="compositionally biased region" description="Basic and acidic residues" evidence="1">
    <location>
        <begin position="126"/>
        <end position="141"/>
    </location>
</feature>
<evidence type="ECO:0000259" key="3">
    <source>
        <dbReference type="PROSITE" id="PS51782"/>
    </source>
</evidence>
<feature type="compositionally biased region" description="Basic and acidic residues" evidence="1">
    <location>
        <begin position="171"/>
        <end position="183"/>
    </location>
</feature>
<keyword evidence="2" id="KW-1133">Transmembrane helix</keyword>
<feature type="compositionally biased region" description="Basic and acidic residues" evidence="1">
    <location>
        <begin position="106"/>
        <end position="115"/>
    </location>
</feature>
<dbReference type="CDD" id="cd00118">
    <property type="entry name" value="LysM"/>
    <property type="match status" value="1"/>
</dbReference>
<reference evidence="4" key="1">
    <citation type="submission" date="2021-01" db="EMBL/GenBank/DDBJ databases">
        <title>Whole genome shotgun sequence of Virgisporangium aurantiacum NBRC 16421.</title>
        <authorList>
            <person name="Komaki H."/>
            <person name="Tamura T."/>
        </authorList>
    </citation>
    <scope>NUCLEOTIDE SEQUENCE</scope>
    <source>
        <strain evidence="4">NBRC 16421</strain>
    </source>
</reference>
<dbReference type="SMART" id="SM00257">
    <property type="entry name" value="LysM"/>
    <property type="match status" value="1"/>
</dbReference>
<dbReference type="PROSITE" id="PS51782">
    <property type="entry name" value="LYSM"/>
    <property type="match status" value="1"/>
</dbReference>
<dbReference type="Gene3D" id="3.10.350.10">
    <property type="entry name" value="LysM domain"/>
    <property type="match status" value="1"/>
</dbReference>
<comment type="caution">
    <text evidence="4">The sequence shown here is derived from an EMBL/GenBank/DDBJ whole genome shotgun (WGS) entry which is preliminary data.</text>
</comment>
<accession>A0A8J3Z096</accession>
<feature type="region of interest" description="Disordered" evidence="1">
    <location>
        <begin position="61"/>
        <end position="256"/>
    </location>
</feature>
<dbReference type="SUPFAM" id="SSF54106">
    <property type="entry name" value="LysM domain"/>
    <property type="match status" value="1"/>
</dbReference>
<dbReference type="Pfam" id="PF01476">
    <property type="entry name" value="LysM"/>
    <property type="match status" value="1"/>
</dbReference>
<evidence type="ECO:0000313" key="5">
    <source>
        <dbReference type="Proteomes" id="UP000612585"/>
    </source>
</evidence>
<keyword evidence="2" id="KW-0472">Membrane</keyword>
<feature type="compositionally biased region" description="Low complexity" evidence="1">
    <location>
        <begin position="237"/>
        <end position="250"/>
    </location>
</feature>
<name>A0A8J3Z096_9ACTN</name>
<evidence type="ECO:0000313" key="4">
    <source>
        <dbReference type="EMBL" id="GIJ52880.1"/>
    </source>
</evidence>
<feature type="domain" description="LysM" evidence="3">
    <location>
        <begin position="298"/>
        <end position="347"/>
    </location>
</feature>
<sequence length="351" mass="36603">MAEPGRANQQPQGGRGARCAAPVLPLTRGRRARRSRAAAGSAGWARDGIVERHLRLVAWEGEAYPAPRRPADDGQRRHANRGTDWLGDRFGGDGAGGRSGLWGDVTDERPADRAISRTYGGAGAVERPEGAAERADDAVERDGDEAGAGPGAAVEVRAGSAGQRQRSGVTDARRPGGAEERGSRAAGARRPGMAEERRSGVAGDGRPGAAETRSSRAAGAGRPGVAERPGGAETRSARAAGARRPAVAGGRRPGRRPVRLTRRGRLVVLALVLLFTGALVGFLSAVPGQAADPPRPAVTAVVQPGDTLWSFAERNLPGWQPRAGVAELRKLNDLEGYVIHPGQRLALPARR</sequence>
<gene>
    <name evidence="4" type="ORF">Vau01_003960</name>
</gene>
<organism evidence="4 5">
    <name type="scientific">Virgisporangium aurantiacum</name>
    <dbReference type="NCBI Taxonomy" id="175570"/>
    <lineage>
        <taxon>Bacteria</taxon>
        <taxon>Bacillati</taxon>
        <taxon>Actinomycetota</taxon>
        <taxon>Actinomycetes</taxon>
        <taxon>Micromonosporales</taxon>
        <taxon>Micromonosporaceae</taxon>
        <taxon>Virgisporangium</taxon>
    </lineage>
</organism>
<protein>
    <recommendedName>
        <fullName evidence="3">LysM domain-containing protein</fullName>
    </recommendedName>
</protein>
<feature type="region of interest" description="Disordered" evidence="1">
    <location>
        <begin position="1"/>
        <end position="44"/>
    </location>
</feature>
<dbReference type="AlphaFoldDB" id="A0A8J3Z096"/>
<evidence type="ECO:0000256" key="2">
    <source>
        <dbReference type="SAM" id="Phobius"/>
    </source>
</evidence>
<dbReference type="InterPro" id="IPR018392">
    <property type="entry name" value="LysM"/>
</dbReference>
<feature type="transmembrane region" description="Helical" evidence="2">
    <location>
        <begin position="266"/>
        <end position="286"/>
    </location>
</feature>
<keyword evidence="2" id="KW-0812">Transmembrane</keyword>